<keyword evidence="1" id="KW-0812">Transmembrane</keyword>
<name>A0AAN7PZ39_9COLE</name>
<dbReference type="AlphaFoldDB" id="A0AAN7PZ39"/>
<protein>
    <recommendedName>
        <fullName evidence="2">MADF domain-containing protein</fullName>
    </recommendedName>
</protein>
<keyword evidence="1" id="KW-1133">Transmembrane helix</keyword>
<evidence type="ECO:0000313" key="4">
    <source>
        <dbReference type="Proteomes" id="UP001353858"/>
    </source>
</evidence>
<dbReference type="InterPro" id="IPR006578">
    <property type="entry name" value="MADF-dom"/>
</dbReference>
<dbReference type="GO" id="GO:0006357">
    <property type="term" value="P:regulation of transcription by RNA polymerase II"/>
    <property type="evidence" value="ECO:0007669"/>
    <property type="project" value="TreeGrafter"/>
</dbReference>
<accession>A0AAN7PZ39</accession>
<dbReference type="GO" id="GO:0005667">
    <property type="term" value="C:transcription regulator complex"/>
    <property type="evidence" value="ECO:0007669"/>
    <property type="project" value="TreeGrafter"/>
</dbReference>
<keyword evidence="4" id="KW-1185">Reference proteome</keyword>
<dbReference type="GO" id="GO:0005634">
    <property type="term" value="C:nucleus"/>
    <property type="evidence" value="ECO:0007669"/>
    <property type="project" value="TreeGrafter"/>
</dbReference>
<reference evidence="4" key="1">
    <citation type="submission" date="2023-01" db="EMBL/GenBank/DDBJ databases">
        <title>Key to firefly adult light organ development and bioluminescence: homeobox transcription factors regulate luciferase expression and transportation to peroxisome.</title>
        <authorList>
            <person name="Fu X."/>
        </authorList>
    </citation>
    <scope>NUCLEOTIDE SEQUENCE [LARGE SCALE GENOMIC DNA]</scope>
</reference>
<evidence type="ECO:0000256" key="1">
    <source>
        <dbReference type="SAM" id="Phobius"/>
    </source>
</evidence>
<comment type="caution">
    <text evidence="3">The sequence shown here is derived from an EMBL/GenBank/DDBJ whole genome shotgun (WGS) entry which is preliminary data.</text>
</comment>
<feature type="domain" description="MADF" evidence="2">
    <location>
        <begin position="5"/>
        <end position="95"/>
    </location>
</feature>
<evidence type="ECO:0000313" key="3">
    <source>
        <dbReference type="EMBL" id="KAK4881629.1"/>
    </source>
</evidence>
<dbReference type="InterPro" id="IPR039353">
    <property type="entry name" value="TF_Adf1"/>
</dbReference>
<dbReference type="Pfam" id="PF10545">
    <property type="entry name" value="MADF_DNA_bdg"/>
    <property type="match status" value="1"/>
</dbReference>
<dbReference type="SMART" id="SM00595">
    <property type="entry name" value="MADF"/>
    <property type="match status" value="1"/>
</dbReference>
<proteinExistence type="predicted"/>
<dbReference type="PANTHER" id="PTHR12243:SF67">
    <property type="entry name" value="COREPRESSOR OF PANGOLIN, ISOFORM A-RELATED"/>
    <property type="match status" value="1"/>
</dbReference>
<dbReference type="PANTHER" id="PTHR12243">
    <property type="entry name" value="MADF DOMAIN TRANSCRIPTION FACTOR"/>
    <property type="match status" value="1"/>
</dbReference>
<dbReference type="EMBL" id="JARPUR010000002">
    <property type="protein sequence ID" value="KAK4881629.1"/>
    <property type="molecule type" value="Genomic_DNA"/>
</dbReference>
<organism evidence="3 4">
    <name type="scientific">Aquatica leii</name>
    <dbReference type="NCBI Taxonomy" id="1421715"/>
    <lineage>
        <taxon>Eukaryota</taxon>
        <taxon>Metazoa</taxon>
        <taxon>Ecdysozoa</taxon>
        <taxon>Arthropoda</taxon>
        <taxon>Hexapoda</taxon>
        <taxon>Insecta</taxon>
        <taxon>Pterygota</taxon>
        <taxon>Neoptera</taxon>
        <taxon>Endopterygota</taxon>
        <taxon>Coleoptera</taxon>
        <taxon>Polyphaga</taxon>
        <taxon>Elateriformia</taxon>
        <taxon>Elateroidea</taxon>
        <taxon>Lampyridae</taxon>
        <taxon>Luciolinae</taxon>
        <taxon>Aquatica</taxon>
    </lineage>
</organism>
<gene>
    <name evidence="3" type="ORF">RN001_004948</name>
</gene>
<evidence type="ECO:0000259" key="2">
    <source>
        <dbReference type="PROSITE" id="PS51029"/>
    </source>
</evidence>
<feature type="transmembrane region" description="Helical" evidence="1">
    <location>
        <begin position="87"/>
        <end position="108"/>
    </location>
</feature>
<sequence>MNDSKLFELVRQHPILFNVKHHQYKDANVRDNIWIEIAASLKQQVGDCKHRWKNIRDTFMRHKKASKLPTGSARSKKLENGLIYNDLMIIISVLTFLCCICDLFFAYIRLLRNTLAVITQIEKNHNWLSVTNSLKMLKKKY</sequence>
<keyword evidence="1" id="KW-0472">Membrane</keyword>
<dbReference type="Proteomes" id="UP001353858">
    <property type="component" value="Unassembled WGS sequence"/>
</dbReference>
<dbReference type="PROSITE" id="PS51029">
    <property type="entry name" value="MADF"/>
    <property type="match status" value="1"/>
</dbReference>